<keyword evidence="5" id="KW-1185">Reference proteome</keyword>
<evidence type="ECO:0000259" key="3">
    <source>
        <dbReference type="PROSITE" id="PS51202"/>
    </source>
</evidence>
<dbReference type="PROSITE" id="PS51202">
    <property type="entry name" value="RCK_C"/>
    <property type="match status" value="2"/>
</dbReference>
<dbReference type="GO" id="GO:0034220">
    <property type="term" value="P:monoatomic ion transmembrane transport"/>
    <property type="evidence" value="ECO:0007669"/>
    <property type="project" value="UniProtKB-KW"/>
</dbReference>
<evidence type="ECO:0000256" key="1">
    <source>
        <dbReference type="SAM" id="Phobius"/>
    </source>
</evidence>
<keyword evidence="4" id="KW-0813">Transport</keyword>
<feature type="transmembrane region" description="Helical" evidence="1">
    <location>
        <begin position="6"/>
        <end position="26"/>
    </location>
</feature>
<feature type="transmembrane region" description="Helical" evidence="1">
    <location>
        <begin position="69"/>
        <end position="95"/>
    </location>
</feature>
<feature type="domain" description="RCK N-terminal" evidence="2">
    <location>
        <begin position="337"/>
        <end position="445"/>
    </location>
</feature>
<dbReference type="Pfam" id="PF02254">
    <property type="entry name" value="TrkA_N"/>
    <property type="match status" value="2"/>
</dbReference>
<feature type="domain" description="RCK C-terminal" evidence="3">
    <location>
        <begin position="247"/>
        <end position="331"/>
    </location>
</feature>
<name>A0ABD6BTK2_9EURY</name>
<organism evidence="4 5">
    <name type="scientific">Halolamina litorea</name>
    <dbReference type="NCBI Taxonomy" id="1515593"/>
    <lineage>
        <taxon>Archaea</taxon>
        <taxon>Methanobacteriati</taxon>
        <taxon>Methanobacteriota</taxon>
        <taxon>Stenosarchaea group</taxon>
        <taxon>Halobacteria</taxon>
        <taxon>Halobacteriales</taxon>
        <taxon>Haloferacaceae</taxon>
    </lineage>
</organism>
<dbReference type="Gene3D" id="1.10.287.70">
    <property type="match status" value="1"/>
</dbReference>
<protein>
    <submittedName>
        <fullName evidence="4">Potassium channel family protein</fullName>
    </submittedName>
</protein>
<sequence>MAKPAQRAGMFLLGTAAVIVVYAVLYQQGMARIEGVEMRFIEALHVVVETFTTVGYGEQSASWDSTAMLALSILMQFTGVALIFLTLPAFVLPLFAEALASGPAREFDGEGHIVVCTFSPTVDTLVTELEARGQSYVVVESDDETVTELEADGVEVVLGNPEDVETMEAVSVTDADAVVAADDDETNASVILAAQHVAPETPVLSLVEDGSNADYHRYAGAEEVVQPRSVLGESLAGKASTAVSSELSGAVEITEDLEVAELLVQRGSDLEGRTIGDCGTEDLPGTNIVGAWFRGEFVSAPDPSRRIDDHTVLLVVGPDAGVEAMKRRSLDANRPPQDHIVVAGNGVVGSSVAEAVTAAGLSVTLVDLDDSPSVDVVGDVTDPITLEEADLTEADALVLALGEDTTALFAALVARRVAPETGIIARANDADSAPKLYRADADYVLSLPTVSGRMLASKLLAEEVITPETQVELVRREAPALVGRTLGQSDVRARTGCTVLAVERDGETLTGVDADFRIQHGDTLVVAGDDDAVDAFAELVS</sequence>
<keyword evidence="1" id="KW-1133">Transmembrane helix</keyword>
<dbReference type="InterPro" id="IPR006037">
    <property type="entry name" value="RCK_C"/>
</dbReference>
<accession>A0ABD6BTK2</accession>
<evidence type="ECO:0000313" key="4">
    <source>
        <dbReference type="EMBL" id="MFD1567934.1"/>
    </source>
</evidence>
<dbReference type="RefSeq" id="WP_267646894.1">
    <property type="nucleotide sequence ID" value="NZ_JANHGR010000001.1"/>
</dbReference>
<feature type="domain" description="RCK C-terminal" evidence="3">
    <location>
        <begin position="457"/>
        <end position="541"/>
    </location>
</feature>
<dbReference type="InterPro" id="IPR003148">
    <property type="entry name" value="RCK_N"/>
</dbReference>
<gene>
    <name evidence="4" type="ORF">ACFSAU_10560</name>
</gene>
<dbReference type="AlphaFoldDB" id="A0ABD6BTK2"/>
<dbReference type="Pfam" id="PF02080">
    <property type="entry name" value="TrkA_C"/>
    <property type="match status" value="2"/>
</dbReference>
<reference evidence="4 5" key="1">
    <citation type="journal article" date="2019" name="Int. J. Syst. Evol. Microbiol.">
        <title>The Global Catalogue of Microorganisms (GCM) 10K type strain sequencing project: providing services to taxonomists for standard genome sequencing and annotation.</title>
        <authorList>
            <consortium name="The Broad Institute Genomics Platform"/>
            <consortium name="The Broad Institute Genome Sequencing Center for Infectious Disease"/>
            <person name="Wu L."/>
            <person name="Ma J."/>
        </authorList>
    </citation>
    <scope>NUCLEOTIDE SEQUENCE [LARGE SCALE GENOMIC DNA]</scope>
    <source>
        <strain evidence="4 5">CGMCC 1.12859</strain>
    </source>
</reference>
<dbReference type="InterPro" id="IPR036291">
    <property type="entry name" value="NAD(P)-bd_dom_sf"/>
</dbReference>
<keyword evidence="1" id="KW-0472">Membrane</keyword>
<keyword evidence="1" id="KW-0812">Transmembrane</keyword>
<dbReference type="InterPro" id="IPR036721">
    <property type="entry name" value="RCK_C_sf"/>
</dbReference>
<dbReference type="Gene3D" id="3.30.70.1450">
    <property type="entry name" value="Regulator of K+ conductance, C-terminal domain"/>
    <property type="match status" value="2"/>
</dbReference>
<dbReference type="PANTHER" id="PTHR43833:SF9">
    <property type="entry name" value="POTASSIUM CHANNEL PROTEIN YUGO-RELATED"/>
    <property type="match status" value="1"/>
</dbReference>
<dbReference type="InterPro" id="IPR050721">
    <property type="entry name" value="Trk_Ktr_HKT_K-transport"/>
</dbReference>
<dbReference type="SUPFAM" id="SSF116726">
    <property type="entry name" value="TrkA C-terminal domain-like"/>
    <property type="match status" value="2"/>
</dbReference>
<proteinExistence type="predicted"/>
<dbReference type="Proteomes" id="UP001597139">
    <property type="component" value="Unassembled WGS sequence"/>
</dbReference>
<dbReference type="PROSITE" id="PS51201">
    <property type="entry name" value="RCK_N"/>
    <property type="match status" value="2"/>
</dbReference>
<dbReference type="Gene3D" id="3.40.50.720">
    <property type="entry name" value="NAD(P)-binding Rossmann-like Domain"/>
    <property type="match status" value="2"/>
</dbReference>
<evidence type="ECO:0000259" key="2">
    <source>
        <dbReference type="PROSITE" id="PS51201"/>
    </source>
</evidence>
<evidence type="ECO:0000313" key="5">
    <source>
        <dbReference type="Proteomes" id="UP001597139"/>
    </source>
</evidence>
<keyword evidence="4" id="KW-0406">Ion transport</keyword>
<dbReference type="PANTHER" id="PTHR43833">
    <property type="entry name" value="POTASSIUM CHANNEL PROTEIN 2-RELATED-RELATED"/>
    <property type="match status" value="1"/>
</dbReference>
<feature type="domain" description="RCK N-terminal" evidence="2">
    <location>
        <begin position="110"/>
        <end position="225"/>
    </location>
</feature>
<dbReference type="SUPFAM" id="SSF51735">
    <property type="entry name" value="NAD(P)-binding Rossmann-fold domains"/>
    <property type="match status" value="2"/>
</dbReference>
<keyword evidence="4" id="KW-0407">Ion channel</keyword>
<comment type="caution">
    <text evidence="4">The sequence shown here is derived from an EMBL/GenBank/DDBJ whole genome shotgun (WGS) entry which is preliminary data.</text>
</comment>
<dbReference type="EMBL" id="JBHUCZ010000009">
    <property type="protein sequence ID" value="MFD1567934.1"/>
    <property type="molecule type" value="Genomic_DNA"/>
</dbReference>
<dbReference type="SUPFAM" id="SSF81324">
    <property type="entry name" value="Voltage-gated potassium channels"/>
    <property type="match status" value="1"/>
</dbReference>